<evidence type="ECO:0000313" key="3">
    <source>
        <dbReference type="Proteomes" id="UP001516400"/>
    </source>
</evidence>
<organism evidence="2 3">
    <name type="scientific">Cryptolaemus montrouzieri</name>
    <dbReference type="NCBI Taxonomy" id="559131"/>
    <lineage>
        <taxon>Eukaryota</taxon>
        <taxon>Metazoa</taxon>
        <taxon>Ecdysozoa</taxon>
        <taxon>Arthropoda</taxon>
        <taxon>Hexapoda</taxon>
        <taxon>Insecta</taxon>
        <taxon>Pterygota</taxon>
        <taxon>Neoptera</taxon>
        <taxon>Endopterygota</taxon>
        <taxon>Coleoptera</taxon>
        <taxon>Polyphaga</taxon>
        <taxon>Cucujiformia</taxon>
        <taxon>Coccinelloidea</taxon>
        <taxon>Coccinellidae</taxon>
        <taxon>Scymninae</taxon>
        <taxon>Scymnini</taxon>
        <taxon>Cryptolaemus</taxon>
    </lineage>
</organism>
<reference evidence="2 3" key="1">
    <citation type="journal article" date="2021" name="BMC Biol.">
        <title>Horizontally acquired antibacterial genes associated with adaptive radiation of ladybird beetles.</title>
        <authorList>
            <person name="Li H.S."/>
            <person name="Tang X.F."/>
            <person name="Huang Y.H."/>
            <person name="Xu Z.Y."/>
            <person name="Chen M.L."/>
            <person name="Du X.Y."/>
            <person name="Qiu B.Y."/>
            <person name="Chen P.T."/>
            <person name="Zhang W."/>
            <person name="Slipinski A."/>
            <person name="Escalona H.E."/>
            <person name="Waterhouse R.M."/>
            <person name="Zwick A."/>
            <person name="Pang H."/>
        </authorList>
    </citation>
    <scope>NUCLEOTIDE SEQUENCE [LARGE SCALE GENOMIC DNA]</scope>
    <source>
        <strain evidence="2">SYSU2018</strain>
    </source>
</reference>
<feature type="region of interest" description="Disordered" evidence="1">
    <location>
        <begin position="1"/>
        <end position="46"/>
    </location>
</feature>
<name>A0ABD2MYG1_9CUCU</name>
<dbReference type="AlphaFoldDB" id="A0ABD2MYG1"/>
<feature type="compositionally biased region" description="Pro residues" evidence="1">
    <location>
        <begin position="1"/>
        <end position="10"/>
    </location>
</feature>
<comment type="caution">
    <text evidence="2">The sequence shown here is derived from an EMBL/GenBank/DDBJ whole genome shotgun (WGS) entry which is preliminary data.</text>
</comment>
<proteinExistence type="predicted"/>
<accession>A0ABD2MYG1</accession>
<dbReference type="Proteomes" id="UP001516400">
    <property type="component" value="Unassembled WGS sequence"/>
</dbReference>
<dbReference type="EMBL" id="JABFTP020000042">
    <property type="protein sequence ID" value="KAL3271528.1"/>
    <property type="molecule type" value="Genomic_DNA"/>
</dbReference>
<sequence>MQTLKPPPPTACTLKPKALKKTKKLVKPKKQKIAQPKILSPLTKSDKLDDPKRKLYDLYENFQNYDRRTDAESKTAEQKQIEVLRDMLVKGFAVKNMNSLHKTFSHPSEKFKSVSNKVLEKGDGNKVCLPNKTLPQPKIKMNSKTGTSVTKKVKAIKKNFMKNV</sequence>
<keyword evidence="3" id="KW-1185">Reference proteome</keyword>
<gene>
    <name evidence="2" type="ORF">HHI36_022005</name>
</gene>
<evidence type="ECO:0000313" key="2">
    <source>
        <dbReference type="EMBL" id="KAL3271528.1"/>
    </source>
</evidence>
<protein>
    <submittedName>
        <fullName evidence="2">Uncharacterized protein</fullName>
    </submittedName>
</protein>
<evidence type="ECO:0000256" key="1">
    <source>
        <dbReference type="SAM" id="MobiDB-lite"/>
    </source>
</evidence>
<feature type="compositionally biased region" description="Basic residues" evidence="1">
    <location>
        <begin position="17"/>
        <end position="32"/>
    </location>
</feature>